<accession>A0A424Z2B3</accession>
<protein>
    <submittedName>
        <fullName evidence="2">UDP-4-amino-4, 6-dideoxy-N-acetyl-beta-L-altrosamine N-acetyltransferase</fullName>
        <ecNumber evidence="2">2.3.1.202</ecNumber>
    </submittedName>
</protein>
<gene>
    <name evidence="2" type="primary">pseH</name>
    <name evidence="2" type="ORF">DZD40_01385</name>
</gene>
<dbReference type="EMBL" id="QURW01000003">
    <property type="protein sequence ID" value="RQD88347.1"/>
    <property type="molecule type" value="Genomic_DNA"/>
</dbReference>
<dbReference type="EC" id="2.3.1.202" evidence="2"/>
<evidence type="ECO:0000313" key="2">
    <source>
        <dbReference type="EMBL" id="RQD88347.1"/>
    </source>
</evidence>
<dbReference type="Gene3D" id="3.40.630.30">
    <property type="match status" value="1"/>
</dbReference>
<evidence type="ECO:0000313" key="3">
    <source>
        <dbReference type="Proteomes" id="UP000286095"/>
    </source>
</evidence>
<dbReference type="Proteomes" id="UP000286095">
    <property type="component" value="Unassembled WGS sequence"/>
</dbReference>
<organism evidence="2 3">
    <name type="scientific">Campylobacter hepaticus</name>
    <dbReference type="NCBI Taxonomy" id="1813019"/>
    <lineage>
        <taxon>Bacteria</taxon>
        <taxon>Pseudomonadati</taxon>
        <taxon>Campylobacterota</taxon>
        <taxon>Epsilonproteobacteria</taxon>
        <taxon>Campylobacterales</taxon>
        <taxon>Campylobacteraceae</taxon>
        <taxon>Campylobacter</taxon>
    </lineage>
</organism>
<dbReference type="NCBIfam" id="TIGR03585">
    <property type="entry name" value="PseH"/>
    <property type="match status" value="1"/>
</dbReference>
<dbReference type="GO" id="GO:0016747">
    <property type="term" value="F:acyltransferase activity, transferring groups other than amino-acyl groups"/>
    <property type="evidence" value="ECO:0007669"/>
    <property type="project" value="InterPro"/>
</dbReference>
<dbReference type="Pfam" id="PF13302">
    <property type="entry name" value="Acetyltransf_3"/>
    <property type="match status" value="1"/>
</dbReference>
<evidence type="ECO:0000259" key="1">
    <source>
        <dbReference type="PROSITE" id="PS51186"/>
    </source>
</evidence>
<dbReference type="InterPro" id="IPR016181">
    <property type="entry name" value="Acyl_CoA_acyltransferase"/>
</dbReference>
<dbReference type="InterPro" id="IPR020036">
    <property type="entry name" value="PseH"/>
</dbReference>
<dbReference type="PANTHER" id="PTHR43415">
    <property type="entry name" value="SPERMIDINE N(1)-ACETYLTRANSFERASE"/>
    <property type="match status" value="1"/>
</dbReference>
<proteinExistence type="predicted"/>
<keyword evidence="2" id="KW-0808">Transferase</keyword>
<dbReference type="SUPFAM" id="SSF55729">
    <property type="entry name" value="Acyl-CoA N-acyltransferases (Nat)"/>
    <property type="match status" value="1"/>
</dbReference>
<dbReference type="AlphaFoldDB" id="A0A424Z2B3"/>
<sequence length="146" mass="17546">MKEIKLVFKWRNDNHISQFMKNKHFSFKEHLHFIKNLKKDQSKKYFLVFQDKESIGVIDFININAISCEFGLYARPNLKGKGQILMDEIKKYAFEILKVQTLKAEVLKDNHKALRLYQKNHFIINDENAKSYYMILQNPKYKLQQS</sequence>
<dbReference type="PROSITE" id="PS51186">
    <property type="entry name" value="GNAT"/>
    <property type="match status" value="1"/>
</dbReference>
<reference evidence="2 3" key="1">
    <citation type="submission" date="2018-08" db="EMBL/GenBank/DDBJ databases">
        <title>Survival mechanisms of Campylobacter hepaticus identified by genomic analysis and comparative transcriptomic analysis of in vivo and in vitro derived bacteria.</title>
        <authorList>
            <person name="Van T.T.H."/>
            <person name="Moore R.J."/>
        </authorList>
    </citation>
    <scope>NUCLEOTIDE SEQUENCE [LARGE SCALE GENOMIC DNA]</scope>
    <source>
        <strain evidence="2 3">54L</strain>
    </source>
</reference>
<dbReference type="InterPro" id="IPR000182">
    <property type="entry name" value="GNAT_dom"/>
</dbReference>
<feature type="domain" description="N-acetyltransferase" evidence="1">
    <location>
        <begin position="1"/>
        <end position="139"/>
    </location>
</feature>
<name>A0A424Z2B3_9BACT</name>
<keyword evidence="2" id="KW-0012">Acyltransferase</keyword>
<comment type="caution">
    <text evidence="2">The sequence shown here is derived from an EMBL/GenBank/DDBJ whole genome shotgun (WGS) entry which is preliminary data.</text>
</comment>
<dbReference type="PANTHER" id="PTHR43415:SF3">
    <property type="entry name" value="GNAT-FAMILY ACETYLTRANSFERASE"/>
    <property type="match status" value="1"/>
</dbReference>